<organism evidence="10 11">
    <name type="scientific">Phytohabitans aurantiacus</name>
    <dbReference type="NCBI Taxonomy" id="3016789"/>
    <lineage>
        <taxon>Bacteria</taxon>
        <taxon>Bacillati</taxon>
        <taxon>Actinomycetota</taxon>
        <taxon>Actinomycetes</taxon>
        <taxon>Micromonosporales</taxon>
        <taxon>Micromonosporaceae</taxon>
    </lineage>
</organism>
<dbReference type="Gene3D" id="3.40.960.10">
    <property type="entry name" value="VSR Endonuclease"/>
    <property type="match status" value="1"/>
</dbReference>
<proteinExistence type="inferred from homology"/>
<comment type="similarity">
    <text evidence="1">Belongs to the DNA2/NAM7 helicase family.</text>
</comment>
<dbReference type="PANTHER" id="PTHR43788:SF8">
    <property type="entry name" value="DNA-BINDING PROTEIN SMUBP-2"/>
    <property type="match status" value="1"/>
</dbReference>
<gene>
    <name evidence="10" type="ORF">Pa4123_54490</name>
</gene>
<dbReference type="InterPro" id="IPR049468">
    <property type="entry name" value="Restrct_endonuc-II-like_dom"/>
</dbReference>
<evidence type="ECO:0000256" key="3">
    <source>
        <dbReference type="ARBA" id="ARBA00022801"/>
    </source>
</evidence>
<dbReference type="Gene3D" id="3.40.50.300">
    <property type="entry name" value="P-loop containing nucleotide triphosphate hydrolases"/>
    <property type="match status" value="3"/>
</dbReference>
<dbReference type="InterPro" id="IPR050534">
    <property type="entry name" value="Coronavir_polyprotein_1ab"/>
</dbReference>
<keyword evidence="3" id="KW-0378">Hydrolase</keyword>
<protein>
    <submittedName>
        <fullName evidence="10">Very short patch repair endonuclease</fullName>
    </submittedName>
</protein>
<dbReference type="InterPro" id="IPR027417">
    <property type="entry name" value="P-loop_NTPase"/>
</dbReference>
<dbReference type="GO" id="GO:0004519">
    <property type="term" value="F:endonuclease activity"/>
    <property type="evidence" value="ECO:0007669"/>
    <property type="project" value="UniProtKB-KW"/>
</dbReference>
<evidence type="ECO:0000313" key="11">
    <source>
        <dbReference type="Proteomes" id="UP001144280"/>
    </source>
</evidence>
<keyword evidence="10" id="KW-0540">Nuclease</keyword>
<dbReference type="Pfam" id="PF13087">
    <property type="entry name" value="AAA_12"/>
    <property type="match status" value="1"/>
</dbReference>
<feature type="domain" description="Restriction endonuclease type II-like" evidence="9">
    <location>
        <begin position="1311"/>
        <end position="1403"/>
    </location>
</feature>
<keyword evidence="11" id="KW-1185">Reference proteome</keyword>
<reference evidence="10" key="1">
    <citation type="submission" date="2022-12" db="EMBL/GenBank/DDBJ databases">
        <title>New Phytohabitans aurantiacus sp. RD004123 nov., an actinomycete isolated from soil.</title>
        <authorList>
            <person name="Triningsih D.W."/>
            <person name="Harunari E."/>
            <person name="Igarashi Y."/>
        </authorList>
    </citation>
    <scope>NUCLEOTIDE SEQUENCE</scope>
    <source>
        <strain evidence="10">RD004123</strain>
    </source>
</reference>
<comment type="caution">
    <text evidence="10">The sequence shown here is derived from an EMBL/GenBank/DDBJ whole genome shotgun (WGS) entry which is preliminary data.</text>
</comment>
<dbReference type="EMBL" id="BSDI01000030">
    <property type="protein sequence ID" value="GLI00173.1"/>
    <property type="molecule type" value="Genomic_DNA"/>
</dbReference>
<name>A0ABQ5R0S9_9ACTN</name>
<feature type="domain" description="DNA2/NAM7 helicase helicase" evidence="7">
    <location>
        <begin position="347"/>
        <end position="397"/>
    </location>
</feature>
<dbReference type="InterPro" id="IPR041679">
    <property type="entry name" value="DNA2/NAM7-like_C"/>
</dbReference>
<evidence type="ECO:0000256" key="1">
    <source>
        <dbReference type="ARBA" id="ARBA00007913"/>
    </source>
</evidence>
<dbReference type="SUPFAM" id="SSF52540">
    <property type="entry name" value="P-loop containing nucleoside triphosphate hydrolases"/>
    <property type="match status" value="1"/>
</dbReference>
<feature type="region of interest" description="Disordered" evidence="6">
    <location>
        <begin position="1"/>
        <end position="20"/>
    </location>
</feature>
<evidence type="ECO:0000259" key="9">
    <source>
        <dbReference type="Pfam" id="PF18741"/>
    </source>
</evidence>
<evidence type="ECO:0000256" key="6">
    <source>
        <dbReference type="SAM" id="MobiDB-lite"/>
    </source>
</evidence>
<evidence type="ECO:0000259" key="7">
    <source>
        <dbReference type="Pfam" id="PF13086"/>
    </source>
</evidence>
<keyword evidence="4" id="KW-0347">Helicase</keyword>
<dbReference type="Pfam" id="PF13086">
    <property type="entry name" value="AAA_11"/>
    <property type="match status" value="1"/>
</dbReference>
<keyword evidence="10" id="KW-0255">Endonuclease</keyword>
<dbReference type="InterPro" id="IPR047187">
    <property type="entry name" value="SF1_C_Upf1"/>
</dbReference>
<dbReference type="Proteomes" id="UP001144280">
    <property type="component" value="Unassembled WGS sequence"/>
</dbReference>
<dbReference type="Pfam" id="PF18741">
    <property type="entry name" value="MTES_1575"/>
    <property type="match status" value="1"/>
</dbReference>
<feature type="domain" description="DNA2/NAM7 helicase-like C-terminal" evidence="8">
    <location>
        <begin position="1086"/>
        <end position="1273"/>
    </location>
</feature>
<dbReference type="RefSeq" id="WP_281900309.1">
    <property type="nucleotide sequence ID" value="NZ_BSDI01000030.1"/>
</dbReference>
<evidence type="ECO:0000256" key="2">
    <source>
        <dbReference type="ARBA" id="ARBA00022741"/>
    </source>
</evidence>
<dbReference type="PANTHER" id="PTHR43788">
    <property type="entry name" value="DNA2/NAM7 HELICASE FAMILY MEMBER"/>
    <property type="match status" value="1"/>
</dbReference>
<keyword evidence="5" id="KW-0067">ATP-binding</keyword>
<keyword evidence="2" id="KW-0547">Nucleotide-binding</keyword>
<dbReference type="InterPro" id="IPR041677">
    <property type="entry name" value="DNA2/NAM7_AAA_11"/>
</dbReference>
<dbReference type="CDD" id="cd18808">
    <property type="entry name" value="SF1_C_Upf1"/>
    <property type="match status" value="1"/>
</dbReference>
<accession>A0ABQ5R0S9</accession>
<evidence type="ECO:0000313" key="10">
    <source>
        <dbReference type="EMBL" id="GLI00173.1"/>
    </source>
</evidence>
<evidence type="ECO:0000256" key="5">
    <source>
        <dbReference type="ARBA" id="ARBA00022840"/>
    </source>
</evidence>
<evidence type="ECO:0000256" key="4">
    <source>
        <dbReference type="ARBA" id="ARBA00022806"/>
    </source>
</evidence>
<sequence length="1419" mass="155064">MEGVGQQDEERVAAGEAGSDPPAVVHRRALALTEYLLAVRALLDKPVHTVPTTDAYWQHDLPESEDCALGPRHPGGSWLRVGRPEPPTPPSIPTGLLRHLAWDLSATAPPTLGDAAPEEARAEFTTWHEQEWAPWSRAHLRAEAARRLHDRLYDLRYRVDIDAARVELVWGHVVLRHAGIEYPLLATPVAIEYDPDAAVVTVVPQGPARLQADALAEVDERRMADLIDLGGPGGQVDVDPWDPAERQDFARRALRRLGLDATVWTGLGEPPGSGHVYDTGVLFVRPRQRMVRRFLERLRDRLASDSGAAVGALAAVLAHEPSKLRMPDDDPADWARVGERLLMPMATNDAQESIARRLAAHRAVAVQGPPGTGKTHTIRNLICHLVAHGKRVLVLAQKEDPLRVLRDGLPADIQPLCLAVLGRSADQLVQLQVAARELSDRAATLDQEAEAAWVRRLIADIEAAETGFAQARSLLLDAAEREAATYEGRGAGEVGEWLRRHEADNLVPDAVPPGTPPPLDAADFTVLADLARRISPADRAAALAPLPEDGVLPSGEEIAAAKDALRDARKVVDALRDRGLSIEGVRRLGATAIDELAGALRGAADELTRREGSWTDRLGQLIRDPSWRVVWDEHVAACQQLLTELARRTAFVAGRRVTVPEPHAAQPRKLLTQLSEVRARYAAGKPVRRLTHAELARLVAEVQVDGEPLRTTEDVDLVVATVQREQLRQQLAARWEEWRTRLNAPVSEVGSEPELWAGRLLSVAVEALDWESRRWPALRATLVVAHPRCPADVDARRLAELAGEVEAASNVFVADRLATEQAEMTGWLRSLDGQPALVAAWERGDLAAWDAELAELRRLWMLRPDATRYAALHAQLATVAPQWAATIDSGVTPADGAAALRAWSWRQAQTWFDGVVGDVDGADLGRRLERARDQIRRLTSDLVVSSAWLEVSLTLDDRRKAALADWTAALRKIGKGTGKSAAHWQAAAQRAMSEAVTAVPVWIMSIDRALEQFAGQPPIFDVVIVDEASQADVFALPVLSLARRAVVVGDDQQIGPQLVGVPGERVNALIATHLSGVPSAEHFDTESSLYDHAVRRSPQRILLTEHFRSVPTIIGFSSSAYYDGKIQPLRASRSGLDASVVAVHVPDGRRQALPEYGEVNVAEAEALVKRVASIVADPSYAGRSLGVVSLLSGSGQAAYLLHRLREEIGPDELERREMRVGDPYTFQGDERDIVLVSMVVASADGAIGAFTKRDFHRRVNVAASRARDQMWVFHSVTLADLHADDARAALLAYAQRPPAAQPVAGEPVTDFQRAVLRRLTEGGLRPVPQYRIGTFTVDFVVAAPDGRRLAIECDGDSYHGAEAFAHELRRQAILERVGNCVFVRLRASSFHRDPDAALHPVWTRAEELGIVTTPTRSPS</sequence>
<evidence type="ECO:0000259" key="8">
    <source>
        <dbReference type="Pfam" id="PF13087"/>
    </source>
</evidence>